<accession>A0A9W6SRY9</accession>
<protein>
    <submittedName>
        <fullName evidence="1">Uncharacterized protein</fullName>
    </submittedName>
</protein>
<reference evidence="1" key="1">
    <citation type="submission" date="2023-03" db="EMBL/GenBank/DDBJ databases">
        <title>Actinorhabdospora filicis NBRC 111898.</title>
        <authorList>
            <person name="Ichikawa N."/>
            <person name="Sato H."/>
            <person name="Tonouchi N."/>
        </authorList>
    </citation>
    <scope>NUCLEOTIDE SEQUENCE</scope>
    <source>
        <strain evidence="1">NBRC 111898</strain>
    </source>
</reference>
<gene>
    <name evidence="1" type="ORF">Afil01_61080</name>
</gene>
<dbReference type="AlphaFoldDB" id="A0A9W6SRY9"/>
<dbReference type="Proteomes" id="UP001165079">
    <property type="component" value="Unassembled WGS sequence"/>
</dbReference>
<name>A0A9W6SRY9_9ACTN</name>
<keyword evidence="2" id="KW-1185">Reference proteome</keyword>
<sequence>MHGPYFTDTEFSTLMALTREEMAAISTAWPVLAHIRDADAEAGVTNALVHLLNYPHGQEKLPAWEEDIQDALAWWQSGKRPEKRGD</sequence>
<proteinExistence type="predicted"/>
<evidence type="ECO:0000313" key="2">
    <source>
        <dbReference type="Proteomes" id="UP001165079"/>
    </source>
</evidence>
<evidence type="ECO:0000313" key="1">
    <source>
        <dbReference type="EMBL" id="GLZ81301.1"/>
    </source>
</evidence>
<dbReference type="RefSeq" id="WP_285666749.1">
    <property type="nucleotide sequence ID" value="NZ_BSTX01000005.1"/>
</dbReference>
<comment type="caution">
    <text evidence="1">The sequence shown here is derived from an EMBL/GenBank/DDBJ whole genome shotgun (WGS) entry which is preliminary data.</text>
</comment>
<dbReference type="EMBL" id="BSTX01000005">
    <property type="protein sequence ID" value="GLZ81301.1"/>
    <property type="molecule type" value="Genomic_DNA"/>
</dbReference>
<organism evidence="1 2">
    <name type="scientific">Actinorhabdospora filicis</name>
    <dbReference type="NCBI Taxonomy" id="1785913"/>
    <lineage>
        <taxon>Bacteria</taxon>
        <taxon>Bacillati</taxon>
        <taxon>Actinomycetota</taxon>
        <taxon>Actinomycetes</taxon>
        <taxon>Micromonosporales</taxon>
        <taxon>Micromonosporaceae</taxon>
        <taxon>Actinorhabdospora</taxon>
    </lineage>
</organism>